<sequence>MKRHLNTLYILGMVILAGVFSACSKEDPTLFGGESDGFYFNYDSKDDLTSTINFADSVVTEPEVGYVPVRIRLLGHLSDKVTPITLKADAVDGYDEASVTLPKVELKAGAYDTTVYVAVARPAQENVTYAAKISFEQGDKSMKDFDSFIIYTTESYTEPSNWDDDIYGAYSKDKYKFIAKTLRKADFCNDRSDVQCNTYNPALITAVREWHKENPNEAIPYDIPFLGGDYYYGEYDRPDYWGDLQDKYFGYYDGYGFGTLASSLGINTQNEEQELGSNNEQVLVAANKNAVRLMMENYNNLFEQGYNFWGFNSAFSVPMVDGVDYDVVEPAFWTDEQTKPMIEKYYGAYSADKYKKMIQIAKQEAGDSFKPFTLFPVSLQWDDASMQNVPVWDANANWNSMYYGEQVIYYLYTMFKAAEPNLFPDGVVEPEAKSQKRK</sequence>
<evidence type="ECO:0000313" key="2">
    <source>
        <dbReference type="EMBL" id="TFH80188.1"/>
    </source>
</evidence>
<dbReference type="AlphaFoldDB" id="A0A4Y8VIC7"/>
<evidence type="ECO:0000256" key="1">
    <source>
        <dbReference type="SAM" id="SignalP"/>
    </source>
</evidence>
<proteinExistence type="predicted"/>
<organism evidence="2 3">
    <name type="scientific">Segatella hominis</name>
    <dbReference type="NCBI Taxonomy" id="2518605"/>
    <lineage>
        <taxon>Bacteria</taxon>
        <taxon>Pseudomonadati</taxon>
        <taxon>Bacteroidota</taxon>
        <taxon>Bacteroidia</taxon>
        <taxon>Bacteroidales</taxon>
        <taxon>Prevotellaceae</taxon>
        <taxon>Segatella</taxon>
    </lineage>
</organism>
<feature type="chain" id="PRO_5021444200" evidence="1">
    <location>
        <begin position="25"/>
        <end position="438"/>
    </location>
</feature>
<reference evidence="2 3" key="1">
    <citation type="submission" date="2019-02" db="EMBL/GenBank/DDBJ databases">
        <title>Draft Genome Sequence of the Prevotella sp. BCRC 81118, Isolated from Human Feces.</title>
        <authorList>
            <person name="Huang C.-H."/>
        </authorList>
    </citation>
    <scope>NUCLEOTIDE SEQUENCE [LARGE SCALE GENOMIC DNA]</scope>
    <source>
        <strain evidence="2 3">BCRC 81118</strain>
    </source>
</reference>
<feature type="signal peptide" evidence="1">
    <location>
        <begin position="1"/>
        <end position="24"/>
    </location>
</feature>
<comment type="caution">
    <text evidence="2">The sequence shown here is derived from an EMBL/GenBank/DDBJ whole genome shotgun (WGS) entry which is preliminary data.</text>
</comment>
<name>A0A4Y8VIC7_9BACT</name>
<protein>
    <submittedName>
        <fullName evidence="2">DUF4843 domain-containing protein</fullName>
    </submittedName>
</protein>
<dbReference type="EMBL" id="SGVY01000022">
    <property type="protein sequence ID" value="TFH80188.1"/>
    <property type="molecule type" value="Genomic_DNA"/>
</dbReference>
<keyword evidence="3" id="KW-1185">Reference proteome</keyword>
<gene>
    <name evidence="2" type="ORF">EXN75_09315</name>
</gene>
<evidence type="ECO:0000313" key="3">
    <source>
        <dbReference type="Proteomes" id="UP000297872"/>
    </source>
</evidence>
<keyword evidence="1" id="KW-0732">Signal</keyword>
<dbReference type="GeneID" id="302995485"/>
<dbReference type="OrthoDB" id="1094696at2"/>
<accession>A0A4Y8VIC7</accession>
<dbReference type="RefSeq" id="WP_134843595.1">
    <property type="nucleotide sequence ID" value="NZ_SGVY01000022.1"/>
</dbReference>
<dbReference type="PROSITE" id="PS51257">
    <property type="entry name" value="PROKAR_LIPOPROTEIN"/>
    <property type="match status" value="1"/>
</dbReference>
<dbReference type="Proteomes" id="UP000297872">
    <property type="component" value="Unassembled WGS sequence"/>
</dbReference>